<evidence type="ECO:0000313" key="8">
    <source>
        <dbReference type="EMBL" id="CDO56897.1"/>
    </source>
</evidence>
<feature type="region of interest" description="Disordered" evidence="7">
    <location>
        <begin position="540"/>
        <end position="590"/>
    </location>
</feature>
<dbReference type="Pfam" id="PF24681">
    <property type="entry name" value="Kelch_KLHDC2_KLHL20_DRC7"/>
    <property type="match status" value="1"/>
</dbReference>
<evidence type="ECO:0000256" key="5">
    <source>
        <dbReference type="ARBA" id="ARBA00023054"/>
    </source>
</evidence>
<dbReference type="PANTHER" id="PTHR23244">
    <property type="entry name" value="KELCH REPEAT DOMAIN"/>
    <property type="match status" value="1"/>
</dbReference>
<feature type="coiled-coil region" evidence="6">
    <location>
        <begin position="1133"/>
        <end position="1188"/>
    </location>
</feature>
<dbReference type="AlphaFoldDB" id="A0A0J9XHX6"/>
<evidence type="ECO:0000256" key="7">
    <source>
        <dbReference type="SAM" id="MobiDB-lite"/>
    </source>
</evidence>
<keyword evidence="9" id="KW-1185">Reference proteome</keyword>
<evidence type="ECO:0000256" key="3">
    <source>
        <dbReference type="ARBA" id="ARBA00022490"/>
    </source>
</evidence>
<keyword evidence="5 6" id="KW-0175">Coiled coil</keyword>
<feature type="compositionally biased region" description="Low complexity" evidence="7">
    <location>
        <begin position="62"/>
        <end position="107"/>
    </location>
</feature>
<dbReference type="Gene3D" id="2.120.10.80">
    <property type="entry name" value="Kelch-type beta propeller"/>
    <property type="match status" value="2"/>
</dbReference>
<feature type="region of interest" description="Disordered" evidence="7">
    <location>
        <begin position="167"/>
        <end position="193"/>
    </location>
</feature>
<comment type="caution">
    <text evidence="8">The sequence shown here is derived from an EMBL/GenBank/DDBJ whole genome shotgun (WGS) entry which is preliminary data.</text>
</comment>
<reference evidence="8" key="1">
    <citation type="submission" date="2014-03" db="EMBL/GenBank/DDBJ databases">
        <authorList>
            <person name="Casaregola S."/>
        </authorList>
    </citation>
    <scope>NUCLEOTIDE SEQUENCE [LARGE SCALE GENOMIC DNA]</scope>
    <source>
        <strain evidence="8">CLIB 918</strain>
    </source>
</reference>
<name>A0A0J9XHX6_GEOCN</name>
<evidence type="ECO:0000256" key="2">
    <source>
        <dbReference type="ARBA" id="ARBA00022441"/>
    </source>
</evidence>
<feature type="compositionally biased region" description="Polar residues" evidence="7">
    <location>
        <begin position="1098"/>
        <end position="1112"/>
    </location>
</feature>
<keyword evidence="3" id="KW-0963">Cytoplasm</keyword>
<accession>A0A0J9XHX6</accession>
<organism evidence="8 9">
    <name type="scientific">Geotrichum candidum</name>
    <name type="common">Oospora lactis</name>
    <name type="synonym">Dipodascus geotrichum</name>
    <dbReference type="NCBI Taxonomy" id="1173061"/>
    <lineage>
        <taxon>Eukaryota</taxon>
        <taxon>Fungi</taxon>
        <taxon>Dikarya</taxon>
        <taxon>Ascomycota</taxon>
        <taxon>Saccharomycotina</taxon>
        <taxon>Dipodascomycetes</taxon>
        <taxon>Dipodascales</taxon>
        <taxon>Dipodascaceae</taxon>
        <taxon>Geotrichum</taxon>
    </lineage>
</organism>
<feature type="compositionally biased region" description="Polar residues" evidence="7">
    <location>
        <begin position="553"/>
        <end position="577"/>
    </location>
</feature>
<evidence type="ECO:0000313" key="9">
    <source>
        <dbReference type="Proteomes" id="UP000242525"/>
    </source>
</evidence>
<protein>
    <submittedName>
        <fullName evidence="8">Similar to Saccharomyces cerevisiae YHR158C KEL1 Protein required for proper cell fusion and cell morphology</fullName>
    </submittedName>
</protein>
<feature type="region of interest" description="Disordered" evidence="7">
    <location>
        <begin position="1077"/>
        <end position="1124"/>
    </location>
</feature>
<feature type="compositionally biased region" description="Basic and acidic residues" evidence="7">
    <location>
        <begin position="581"/>
        <end position="590"/>
    </location>
</feature>
<dbReference type="Proteomes" id="UP000242525">
    <property type="component" value="Unassembled WGS sequence"/>
</dbReference>
<gene>
    <name evidence="8" type="ORF">BN980_GECA17s01682g</name>
</gene>
<evidence type="ECO:0000256" key="4">
    <source>
        <dbReference type="ARBA" id="ARBA00022737"/>
    </source>
</evidence>
<comment type="subcellular location">
    <subcellularLocation>
        <location evidence="1">Cytoplasm</location>
    </subcellularLocation>
</comment>
<feature type="coiled-coil region" evidence="6">
    <location>
        <begin position="660"/>
        <end position="814"/>
    </location>
</feature>
<keyword evidence="4" id="KW-0677">Repeat</keyword>
<dbReference type="STRING" id="1173061.A0A0J9XHX6"/>
<feature type="compositionally biased region" description="Polar residues" evidence="7">
    <location>
        <begin position="167"/>
        <end position="191"/>
    </location>
</feature>
<dbReference type="InterPro" id="IPR006652">
    <property type="entry name" value="Kelch_1"/>
</dbReference>
<sequence>MAILSKWKSKKENRSSLVAEQLASSNNSKSAPIIITSRDTKRSASLRKKQPSIKEKREPVEPAATTTAPVTTAPTTTTTIPTKTTTTTAPTTATTTAAASTPRSTTTTPPPPSSLSSKSSTTPVFSNDTPSSSIASPSESANPAGLASINYSSAKKEPIEAVINSQPSSALSLDSPETQYPWSQKSIQNDTPFPRYGHAANHIAARDGEIFVMGGLKGSDVFGDLWIIESDSLSGYLLNTEGCPSPRVGHASLTLGNAFIIFGGDTKTKESDILDSELYLLNTTALKWTTAGIPGRKPTGRYGHTISTVGSVLYIFGGQLNDTFFDDLISYDLTTLQSPSSHWNFIKPTSPTPPGRTNHTVITHNDKLYLFGGTDGKNWYNDTWCYDPAFNTWKELNCTGFIPEACEGHAATIVGDIMYVFGGRSRESKDLGLLSALIIPSQKWFNFQNMGPGPSPRSGHSMTAFDVDKIIVMGGESPAVSEHDTINKVFVLDTSKINYPPNAIDLDEEAKGLSGVIQNDPKEVQIKRAEKPKLVTKLPISMIVDDDDDDKTALSNSESCSPSDDMSQPDGSASPFSLDTVRADSVDPKDASDLSLRQILEQLKASNSWYESELAAARESGYVPSSRPPVDVLKLRRVSQLVSQDTDKSLSERTILIEALSDLKSELNQVQNSIQSQAEQASAKIAEAETDRDNAYKRTQLLEEQLKASDNREISRNSISEEREEELLERISTLEKELSDQVKLKEVLFGKATSQDLETNLQLFDMEKIRSDNISLEQQLRTFSDRNILAQHEASRYKSQLESMLDRYKTLEKSTEVHVKSLGAASIALSAAQSKSGEYSNLLAQRNNERAGLKNEVISLRSELETVKEQYQDALRDLEASRVLLAKSTEQGNTAATALTEGIDKVVTMWMGARTFRRAATRERRRSMRSRDSVAAFEDMDALAAAANGTDPYASDDPEIAQLQKQLSEITQLYENNQRASDVMAREMTDLLEQVSLLKQELISSEKSRYNDSLIEELRKRLDETEEKYMLLENEYDGSLQYVHNSDKALIKTRDELVRYKELNNKLQGEIDDLKLRTQDEDETGSVASLPEDMHATDGTSSVASGGSNVRLSRTDFRRSTPPYNSRQFDLQLRDLRAQVIILQEERDELRNSTLEAKKRLINNNEDLRDAQLMIEQLEREVQELKSRLKA</sequence>
<keyword evidence="2" id="KW-0880">Kelch repeat</keyword>
<dbReference type="FunFam" id="2.120.10.80:FF:000049">
    <property type="entry name" value="Cell polarity protein (Tea1)"/>
    <property type="match status" value="1"/>
</dbReference>
<feature type="coiled-coil region" evidence="6">
    <location>
        <begin position="843"/>
        <end position="881"/>
    </location>
</feature>
<feature type="region of interest" description="Disordered" evidence="7">
    <location>
        <begin position="1"/>
        <end position="143"/>
    </location>
</feature>
<evidence type="ECO:0000256" key="1">
    <source>
        <dbReference type="ARBA" id="ARBA00004496"/>
    </source>
</evidence>
<dbReference type="PANTHER" id="PTHR23244:SF456">
    <property type="entry name" value="MULTIPLE EPIDERMAL GROWTH FACTOR-LIKE DOMAINS PROTEIN 8"/>
    <property type="match status" value="1"/>
</dbReference>
<dbReference type="GO" id="GO:0061245">
    <property type="term" value="P:establishment or maintenance of bipolar cell polarity"/>
    <property type="evidence" value="ECO:0007669"/>
    <property type="project" value="TreeGrafter"/>
</dbReference>
<dbReference type="EMBL" id="CCBN010000017">
    <property type="protein sequence ID" value="CDO56897.1"/>
    <property type="molecule type" value="Genomic_DNA"/>
</dbReference>
<dbReference type="InterPro" id="IPR015915">
    <property type="entry name" value="Kelch-typ_b-propeller"/>
</dbReference>
<proteinExistence type="predicted"/>
<feature type="compositionally biased region" description="Low complexity" evidence="7">
    <location>
        <begin position="130"/>
        <end position="143"/>
    </location>
</feature>
<feature type="compositionally biased region" description="Low complexity" evidence="7">
    <location>
        <begin position="114"/>
        <end position="123"/>
    </location>
</feature>
<dbReference type="OrthoDB" id="45365at2759"/>
<feature type="compositionally biased region" description="Polar residues" evidence="7">
    <location>
        <begin position="15"/>
        <end position="30"/>
    </location>
</feature>
<dbReference type="SMART" id="SM00612">
    <property type="entry name" value="Kelch"/>
    <property type="match status" value="3"/>
</dbReference>
<dbReference type="SUPFAM" id="SSF117281">
    <property type="entry name" value="Kelch motif"/>
    <property type="match status" value="1"/>
</dbReference>
<dbReference type="GO" id="GO:0051285">
    <property type="term" value="C:cell cortex of cell tip"/>
    <property type="evidence" value="ECO:0007669"/>
    <property type="project" value="TreeGrafter"/>
</dbReference>
<evidence type="ECO:0000256" key="6">
    <source>
        <dbReference type="SAM" id="Coils"/>
    </source>
</evidence>